<evidence type="ECO:0000313" key="9">
    <source>
        <dbReference type="Proteomes" id="UP000436088"/>
    </source>
</evidence>
<evidence type="ECO:0000313" key="8">
    <source>
        <dbReference type="EMBL" id="KAE8684936.1"/>
    </source>
</evidence>
<evidence type="ECO:0000259" key="6">
    <source>
        <dbReference type="PROSITE" id="PS50090"/>
    </source>
</evidence>
<name>A0A6A2YZN4_HIBSY</name>
<dbReference type="InterPro" id="IPR050560">
    <property type="entry name" value="MYB_TF"/>
</dbReference>
<evidence type="ECO:0000259" key="7">
    <source>
        <dbReference type="PROSITE" id="PS51294"/>
    </source>
</evidence>
<evidence type="ECO:0000256" key="4">
    <source>
        <dbReference type="ARBA" id="ARBA00023242"/>
    </source>
</evidence>
<feature type="domain" description="Myb-like" evidence="6">
    <location>
        <begin position="264"/>
        <end position="314"/>
    </location>
</feature>
<feature type="domain" description="Myb-like" evidence="6">
    <location>
        <begin position="217"/>
        <end position="263"/>
    </location>
</feature>
<organism evidence="8 9">
    <name type="scientific">Hibiscus syriacus</name>
    <name type="common">Rose of Sharon</name>
    <dbReference type="NCBI Taxonomy" id="106335"/>
    <lineage>
        <taxon>Eukaryota</taxon>
        <taxon>Viridiplantae</taxon>
        <taxon>Streptophyta</taxon>
        <taxon>Embryophyta</taxon>
        <taxon>Tracheophyta</taxon>
        <taxon>Spermatophyta</taxon>
        <taxon>Magnoliopsida</taxon>
        <taxon>eudicotyledons</taxon>
        <taxon>Gunneridae</taxon>
        <taxon>Pentapetalae</taxon>
        <taxon>rosids</taxon>
        <taxon>malvids</taxon>
        <taxon>Malvales</taxon>
        <taxon>Malvaceae</taxon>
        <taxon>Malvoideae</taxon>
        <taxon>Hibiscus</taxon>
    </lineage>
</organism>
<dbReference type="EMBL" id="VEPZ02001236">
    <property type="protein sequence ID" value="KAE8684936.1"/>
    <property type="molecule type" value="Genomic_DNA"/>
</dbReference>
<dbReference type="PROSITE" id="PS51294">
    <property type="entry name" value="HTH_MYB"/>
    <property type="match status" value="2"/>
</dbReference>
<dbReference type="Gene3D" id="1.20.5.170">
    <property type="match status" value="1"/>
</dbReference>
<dbReference type="GO" id="GO:0005634">
    <property type="term" value="C:nucleus"/>
    <property type="evidence" value="ECO:0007669"/>
    <property type="project" value="UniProtKB-SubCell"/>
</dbReference>
<dbReference type="InterPro" id="IPR046347">
    <property type="entry name" value="bZIP_sf"/>
</dbReference>
<dbReference type="CDD" id="cd00167">
    <property type="entry name" value="SANT"/>
    <property type="match status" value="2"/>
</dbReference>
<dbReference type="Pfam" id="PF00249">
    <property type="entry name" value="Myb_DNA-binding"/>
    <property type="match status" value="2"/>
</dbReference>
<dbReference type="SUPFAM" id="SSF46689">
    <property type="entry name" value="Homeodomain-like"/>
    <property type="match status" value="1"/>
</dbReference>
<dbReference type="InterPro" id="IPR001005">
    <property type="entry name" value="SANT/Myb"/>
</dbReference>
<dbReference type="GO" id="GO:0000978">
    <property type="term" value="F:RNA polymerase II cis-regulatory region sequence-specific DNA binding"/>
    <property type="evidence" value="ECO:0007669"/>
    <property type="project" value="TreeGrafter"/>
</dbReference>
<accession>A0A6A2YZN4</accession>
<dbReference type="Gene3D" id="1.10.10.60">
    <property type="entry name" value="Homeodomain-like"/>
    <property type="match status" value="2"/>
</dbReference>
<keyword evidence="4" id="KW-0539">Nucleus</keyword>
<dbReference type="SUPFAM" id="SSF57959">
    <property type="entry name" value="Leucine zipper domain"/>
    <property type="match status" value="1"/>
</dbReference>
<feature type="domain" description="HTH myb-type" evidence="7">
    <location>
        <begin position="215"/>
        <end position="267"/>
    </location>
</feature>
<comment type="subcellular location">
    <subcellularLocation>
        <location evidence="1">Nucleus</location>
    </subcellularLocation>
</comment>
<dbReference type="InterPro" id="IPR009057">
    <property type="entry name" value="Homeodomain-like_sf"/>
</dbReference>
<feature type="region of interest" description="Disordered" evidence="5">
    <location>
        <begin position="316"/>
        <end position="344"/>
    </location>
</feature>
<comment type="caution">
    <text evidence="8">The sequence shown here is derived from an EMBL/GenBank/DDBJ whole genome shotgun (WGS) entry which is preliminary data.</text>
</comment>
<dbReference type="InterPro" id="IPR017930">
    <property type="entry name" value="Myb_dom"/>
</dbReference>
<dbReference type="AlphaFoldDB" id="A0A6A2YZN4"/>
<dbReference type="PANTHER" id="PTHR45614">
    <property type="entry name" value="MYB PROTEIN-RELATED"/>
    <property type="match status" value="1"/>
</dbReference>
<protein>
    <submittedName>
        <fullName evidence="8">Transcription factor MYB44</fullName>
    </submittedName>
</protein>
<sequence>MKKTEDQLCGESTQQFDIEVLLQDADAFENVFFPSTHMDYSLTNLNEIIDFDELQSILDEEKDQGMHSVIGKEGCGSSGSHDCTTVVAAAHGEPMHVKRKPKNEQQAIKKWKTRKRIQKGTPEAYEKKELHKIKNREAAARAFAQKKAYVEWLELEVQKYRKKNTDLKRLLLHRLRHASKTTKKDKLWTAVDVRQSQPSANETFEQEKMIDGGGRVRNTWSPKEDANLIKLVEQHGPKNWSIISAGIPGRSSKSCRLRWHNQVSPAVQHHPFQPAEDAVIIKAHAIHGNKWATIARLLPGRTDNAIKNRWNSALCRRRETERSSGSSKSKPSRDASQSNSGNKKQCLERVSLEHESAGLVVPNMQLTLSPPSDGFASEHMEEKGEDKEKETAIIPVVKREDWYVGAEKRMVEMDESCMLTIMRRLIKEEVKSYIESLIADANT</sequence>
<dbReference type="GO" id="GO:0000981">
    <property type="term" value="F:DNA-binding transcription factor activity, RNA polymerase II-specific"/>
    <property type="evidence" value="ECO:0007669"/>
    <property type="project" value="TreeGrafter"/>
</dbReference>
<evidence type="ECO:0000256" key="1">
    <source>
        <dbReference type="ARBA" id="ARBA00004123"/>
    </source>
</evidence>
<dbReference type="PROSITE" id="PS50090">
    <property type="entry name" value="MYB_LIKE"/>
    <property type="match status" value="2"/>
</dbReference>
<evidence type="ECO:0000256" key="5">
    <source>
        <dbReference type="SAM" id="MobiDB-lite"/>
    </source>
</evidence>
<evidence type="ECO:0000256" key="2">
    <source>
        <dbReference type="ARBA" id="ARBA00023015"/>
    </source>
</evidence>
<feature type="compositionally biased region" description="Low complexity" evidence="5">
    <location>
        <begin position="323"/>
        <end position="338"/>
    </location>
</feature>
<dbReference type="SMART" id="SM00717">
    <property type="entry name" value="SANT"/>
    <property type="match status" value="2"/>
</dbReference>
<reference evidence="8" key="1">
    <citation type="submission" date="2019-09" db="EMBL/GenBank/DDBJ databases">
        <title>Draft genome information of white flower Hibiscus syriacus.</title>
        <authorList>
            <person name="Kim Y.-M."/>
        </authorList>
    </citation>
    <scope>NUCLEOTIDE SEQUENCE [LARGE SCALE GENOMIC DNA]</scope>
    <source>
        <strain evidence="8">YM2019G1</strain>
    </source>
</reference>
<feature type="domain" description="HTH myb-type" evidence="7">
    <location>
        <begin position="271"/>
        <end position="318"/>
    </location>
</feature>
<gene>
    <name evidence="8" type="ORF">F3Y22_tig00111105pilonHSYRG00763</name>
</gene>
<dbReference type="Proteomes" id="UP000436088">
    <property type="component" value="Unassembled WGS sequence"/>
</dbReference>
<keyword evidence="3" id="KW-0804">Transcription</keyword>
<dbReference type="PANTHER" id="PTHR45614:SF82">
    <property type="entry name" value="OS01G0977300 PROTEIN"/>
    <property type="match status" value="1"/>
</dbReference>
<keyword evidence="9" id="KW-1185">Reference proteome</keyword>
<proteinExistence type="predicted"/>
<keyword evidence="2" id="KW-0805">Transcription regulation</keyword>
<evidence type="ECO:0000256" key="3">
    <source>
        <dbReference type="ARBA" id="ARBA00023163"/>
    </source>
</evidence>